<name>A0A9X2M9P9_9FIRM</name>
<organism evidence="1 2">
    <name type="scientific">Terrisporobacter muris</name>
    <dbReference type="NCBI Taxonomy" id="2963284"/>
    <lineage>
        <taxon>Bacteria</taxon>
        <taxon>Bacillati</taxon>
        <taxon>Bacillota</taxon>
        <taxon>Clostridia</taxon>
        <taxon>Peptostreptococcales</taxon>
        <taxon>Peptostreptococcaceae</taxon>
        <taxon>Terrisporobacter</taxon>
    </lineage>
</organism>
<keyword evidence="2" id="KW-1185">Reference proteome</keyword>
<reference evidence="1" key="1">
    <citation type="submission" date="2022-07" db="EMBL/GenBank/DDBJ databases">
        <title>Enhanced cultured diversity of the mouse gut microbiota enables custom-made synthetic communities.</title>
        <authorList>
            <person name="Afrizal A."/>
        </authorList>
    </citation>
    <scope>NUCLEOTIDE SEQUENCE</scope>
    <source>
        <strain evidence="1">DSM 29186</strain>
    </source>
</reference>
<evidence type="ECO:0000313" key="1">
    <source>
        <dbReference type="EMBL" id="MCR1823387.1"/>
    </source>
</evidence>
<dbReference type="AlphaFoldDB" id="A0A9X2M9P9"/>
<dbReference type="Proteomes" id="UP001140817">
    <property type="component" value="Unassembled WGS sequence"/>
</dbReference>
<accession>A0A9X2M9P9</accession>
<evidence type="ECO:0000313" key="2">
    <source>
        <dbReference type="Proteomes" id="UP001140817"/>
    </source>
</evidence>
<dbReference type="EMBL" id="JANKBY010000137">
    <property type="protein sequence ID" value="MCR1823387.1"/>
    <property type="molecule type" value="Genomic_DNA"/>
</dbReference>
<protein>
    <submittedName>
        <fullName evidence="1">Uncharacterized protein</fullName>
    </submittedName>
</protein>
<gene>
    <name evidence="1" type="ORF">NSA58_11360</name>
</gene>
<sequence>MKEDNINMYKENRCEKSSLKLDYKYGEEYSKNVIITPKYRHILKDNLLNGAIVKYESYDFFNEHIIELDCTNTKCKFDYLRFTFKSLLYDTEIFLDKMFTKVELYEIKDGFRIIFSIYQQENNEYKEDYLKLEDKKIKREELCYIIEAKELIIEEIKSIFYENDIDEYLKKSNTKKGEEFKLKILQQWMDNEDIGYYYRFNELISMSRVITDEYDRRKEVKNLNLSKDLQYFVENFDFRECTVNDFGMKDDSDFYINIETCSNYFKFNEDKSEVELLQVIFKGTKNVEANNTGFIDSCCIKIDYDNTIEFQLLVESDGYNIIKVHAEDLVIEFMK</sequence>
<comment type="caution">
    <text evidence="1">The sequence shown here is derived from an EMBL/GenBank/DDBJ whole genome shotgun (WGS) entry which is preliminary data.</text>
</comment>
<proteinExistence type="predicted"/>